<evidence type="ECO:0000256" key="3">
    <source>
        <dbReference type="PIRSR" id="PIRSR039026-1"/>
    </source>
</evidence>
<feature type="binding site" evidence="3">
    <location>
        <position position="180"/>
    </location>
    <ligand>
        <name>substrate</name>
    </ligand>
</feature>
<organism evidence="5 6">
    <name type="scientific">Dethiosulfatarculus sandiegensis</name>
    <dbReference type="NCBI Taxonomy" id="1429043"/>
    <lineage>
        <taxon>Bacteria</taxon>
        <taxon>Pseudomonadati</taxon>
        <taxon>Thermodesulfobacteriota</taxon>
        <taxon>Desulfarculia</taxon>
        <taxon>Desulfarculales</taxon>
        <taxon>Desulfarculaceae</taxon>
        <taxon>Dethiosulfatarculus</taxon>
    </lineage>
</organism>
<dbReference type="InterPro" id="IPR026289">
    <property type="entry name" value="SBP_TakP-like"/>
</dbReference>
<dbReference type="AlphaFoldDB" id="A0A0D2K1N9"/>
<feature type="binding site" evidence="4">
    <location>
        <position position="217"/>
    </location>
    <ligand>
        <name>substrate</name>
    </ligand>
</feature>
<keyword evidence="2" id="KW-0408">Iron</keyword>
<dbReference type="InterPro" id="IPR018389">
    <property type="entry name" value="DctP_fam"/>
</dbReference>
<feature type="binding site" evidence="3">
    <location>
        <position position="159"/>
    </location>
    <ligand>
        <name>substrate</name>
    </ligand>
</feature>
<dbReference type="PANTHER" id="PTHR33376">
    <property type="match status" value="1"/>
</dbReference>
<dbReference type="SUPFAM" id="SSF53850">
    <property type="entry name" value="Periplasmic binding protein-like II"/>
    <property type="match status" value="1"/>
</dbReference>
<name>A0A0D2K1N9_9BACT</name>
<reference evidence="5 6" key="1">
    <citation type="submission" date="2013-11" db="EMBL/GenBank/DDBJ databases">
        <title>Metagenomic analysis of a methanogenic consortium involved in long chain n-alkane degradation.</title>
        <authorList>
            <person name="Davidova I.A."/>
            <person name="Callaghan A.V."/>
            <person name="Wawrik B."/>
            <person name="Pruitt S."/>
            <person name="Marks C."/>
            <person name="Duncan K.E."/>
            <person name="Suflita J.M."/>
        </authorList>
    </citation>
    <scope>NUCLEOTIDE SEQUENCE [LARGE SCALE GENOMIC DNA]</scope>
    <source>
        <strain evidence="5 6">SPR</strain>
    </source>
</reference>
<proteinExistence type="predicted"/>
<evidence type="ECO:0000256" key="4">
    <source>
        <dbReference type="PIRSR" id="PIRSR039026-2"/>
    </source>
</evidence>
<dbReference type="GO" id="GO:0046872">
    <property type="term" value="F:metal ion binding"/>
    <property type="evidence" value="ECO:0007669"/>
    <property type="project" value="UniProtKB-KW"/>
</dbReference>
<dbReference type="PIRSF" id="PIRSF039026">
    <property type="entry name" value="SiaP"/>
    <property type="match status" value="1"/>
</dbReference>
<dbReference type="InParanoid" id="A0A0D2K1N9"/>
<feature type="binding site" evidence="4">
    <location>
        <position position="218"/>
    </location>
    <ligand>
        <name>Na(+)</name>
        <dbReference type="ChEBI" id="CHEBI:29101"/>
    </ligand>
</feature>
<dbReference type="GO" id="GO:0051536">
    <property type="term" value="F:iron-sulfur cluster binding"/>
    <property type="evidence" value="ECO:0007669"/>
    <property type="project" value="UniProtKB-KW"/>
</dbReference>
<dbReference type="GO" id="GO:0031317">
    <property type="term" value="C:tripartite ATP-independent periplasmic transporter complex"/>
    <property type="evidence" value="ECO:0007669"/>
    <property type="project" value="InterPro"/>
</dbReference>
<dbReference type="PROSITE" id="PS51318">
    <property type="entry name" value="TAT"/>
    <property type="match status" value="1"/>
</dbReference>
<gene>
    <name evidence="5" type="ORF">X474_02560</name>
</gene>
<feature type="binding site" evidence="4">
    <location>
        <position position="243"/>
    </location>
    <ligand>
        <name>substrate</name>
    </ligand>
</feature>
<dbReference type="InterPro" id="IPR038404">
    <property type="entry name" value="TRAP_DctP_sf"/>
</dbReference>
<dbReference type="STRING" id="1429043.X474_02560"/>
<evidence type="ECO:0000313" key="6">
    <source>
        <dbReference type="Proteomes" id="UP000032233"/>
    </source>
</evidence>
<dbReference type="NCBIfam" id="NF037995">
    <property type="entry name" value="TRAP_S1"/>
    <property type="match status" value="1"/>
</dbReference>
<dbReference type="EMBL" id="AZAC01000002">
    <property type="protein sequence ID" value="KIX15590.1"/>
    <property type="molecule type" value="Genomic_DNA"/>
</dbReference>
<dbReference type="GO" id="GO:0055085">
    <property type="term" value="P:transmembrane transport"/>
    <property type="evidence" value="ECO:0007669"/>
    <property type="project" value="InterPro"/>
</dbReference>
<dbReference type="Pfam" id="PF03480">
    <property type="entry name" value="DctP"/>
    <property type="match status" value="1"/>
</dbReference>
<dbReference type="Gene3D" id="3.40.190.10">
    <property type="entry name" value="Periplasmic binding protein-like II"/>
    <property type="match status" value="1"/>
</dbReference>
<dbReference type="InterPro" id="IPR006311">
    <property type="entry name" value="TAT_signal"/>
</dbReference>
<keyword evidence="4" id="KW-0479">Metal-binding</keyword>
<evidence type="ECO:0000256" key="2">
    <source>
        <dbReference type="ARBA" id="ARBA00023014"/>
    </source>
</evidence>
<comment type="caution">
    <text evidence="5">The sequence shown here is derived from an EMBL/GenBank/DDBJ whole genome shotgun (WGS) entry which is preliminary data.</text>
</comment>
<keyword evidence="6" id="KW-1185">Reference proteome</keyword>
<dbReference type="Gene3D" id="3.40.190.170">
    <property type="entry name" value="Bacterial extracellular solute-binding protein, family 7"/>
    <property type="match status" value="1"/>
</dbReference>
<dbReference type="RefSeq" id="WP_044346503.1">
    <property type="nucleotide sequence ID" value="NZ_AZAC01000002.1"/>
</dbReference>
<accession>A0A0D2K1N9</accession>
<protein>
    <submittedName>
        <fullName evidence="5">C4-dicarboxylate ABC transporter</fullName>
    </submittedName>
</protein>
<dbReference type="CDD" id="cd13604">
    <property type="entry name" value="PBP2_TRAP_ketoacid_lactate_like"/>
    <property type="match status" value="1"/>
</dbReference>
<dbReference type="Proteomes" id="UP000032233">
    <property type="component" value="Unassembled WGS sequence"/>
</dbReference>
<evidence type="ECO:0000256" key="1">
    <source>
        <dbReference type="ARBA" id="ARBA00022729"/>
    </source>
</evidence>
<evidence type="ECO:0000313" key="5">
    <source>
        <dbReference type="EMBL" id="KIX15590.1"/>
    </source>
</evidence>
<dbReference type="OrthoDB" id="9769667at2"/>
<dbReference type="PATRIC" id="fig|1429043.3.peg.539"/>
<keyword evidence="1" id="KW-0732">Signal</keyword>
<keyword evidence="2" id="KW-0411">Iron-sulfur</keyword>
<sequence>MQRRDFLGKVAMGAAGACAATALGTTKASAKDTFHWKMVTSWPPKYPILQDSCERLAKKLEQMTSGRLKIDVFAAGELVGAMEVFDAVSQGMAVQCGSTAPYWYAGKSPETQFYSDYPFGMPHRGKMAWLISGGGMKLFEEFYKPFNMHPIMMLSTGTQMGGWFRKEIKSLADLKGLKMRIPGLAGKVMAKAGVNVVNLPGSEVYTALERGVIDATEWVSPMYDQRLGLQQAAKYYYYPAWHEAATTVPFVVNLKAWNELPEDLKMMVQTACAESVSWSLAEADAKNGKALKELVDNDGVKLRKFPDDVMKQLYTITEEVMAEESKKSAKFKRVYDSITDFRSRYEYWMDHSEYAFIDALRLAQKG</sequence>
<dbReference type="PANTHER" id="PTHR33376:SF5">
    <property type="entry name" value="EXTRACYTOPLASMIC SOLUTE RECEPTOR PROTEIN"/>
    <property type="match status" value="1"/>
</dbReference>